<sequence length="142" mass="15752">MLTSRLQIAAICLLNRAGELLVVRKRHTQRFMLPGGKIEMGESSLEALIRELKEELSLSLDPKACEQLGLFLAPAANEPDTVIEAELFMAELDNPTLTVAAELETLAWLPLKPPYEIALAPLLSEHVLPLLNQRAEHLSKYS</sequence>
<gene>
    <name evidence="4" type="ORF">GCM10009425_11480</name>
</gene>
<evidence type="ECO:0000313" key="5">
    <source>
        <dbReference type="Proteomes" id="UP000616499"/>
    </source>
</evidence>
<protein>
    <submittedName>
        <fullName evidence="4">NUDIX domain-containing protein</fullName>
    </submittedName>
</protein>
<dbReference type="SUPFAM" id="SSF55811">
    <property type="entry name" value="Nudix"/>
    <property type="match status" value="1"/>
</dbReference>
<comment type="caution">
    <text evidence="4">The sequence shown here is derived from an EMBL/GenBank/DDBJ whole genome shotgun (WGS) entry which is preliminary data.</text>
</comment>
<keyword evidence="5" id="KW-1185">Reference proteome</keyword>
<dbReference type="PANTHER" id="PTHR43046:SF2">
    <property type="entry name" value="8-OXO-DGTP DIPHOSPHATASE-RELATED"/>
    <property type="match status" value="1"/>
</dbReference>
<dbReference type="Proteomes" id="UP000616499">
    <property type="component" value="Unassembled WGS sequence"/>
</dbReference>
<comment type="cofactor">
    <cofactor evidence="1">
        <name>Mg(2+)</name>
        <dbReference type="ChEBI" id="CHEBI:18420"/>
    </cofactor>
</comment>
<evidence type="ECO:0000259" key="3">
    <source>
        <dbReference type="PROSITE" id="PS51462"/>
    </source>
</evidence>
<accession>A0ABQ2GL73</accession>
<feature type="domain" description="Nudix hydrolase" evidence="3">
    <location>
        <begin position="4"/>
        <end position="133"/>
    </location>
</feature>
<dbReference type="InterPro" id="IPR000086">
    <property type="entry name" value="NUDIX_hydrolase_dom"/>
</dbReference>
<evidence type="ECO:0000256" key="1">
    <source>
        <dbReference type="ARBA" id="ARBA00001946"/>
    </source>
</evidence>
<organism evidence="4 5">
    <name type="scientific">Pseudomonas asuensis</name>
    <dbReference type="NCBI Taxonomy" id="1825787"/>
    <lineage>
        <taxon>Bacteria</taxon>
        <taxon>Pseudomonadati</taxon>
        <taxon>Pseudomonadota</taxon>
        <taxon>Gammaproteobacteria</taxon>
        <taxon>Pseudomonadales</taxon>
        <taxon>Pseudomonadaceae</taxon>
        <taxon>Pseudomonas</taxon>
    </lineage>
</organism>
<dbReference type="Gene3D" id="3.90.79.10">
    <property type="entry name" value="Nucleoside Triphosphate Pyrophosphohydrolase"/>
    <property type="match status" value="1"/>
</dbReference>
<dbReference type="RefSeq" id="WP_188865149.1">
    <property type="nucleotide sequence ID" value="NZ_BMNW01000002.1"/>
</dbReference>
<dbReference type="InterPro" id="IPR015797">
    <property type="entry name" value="NUDIX_hydrolase-like_dom_sf"/>
</dbReference>
<reference evidence="5" key="1">
    <citation type="journal article" date="2019" name="Int. J. Syst. Evol. Microbiol.">
        <title>The Global Catalogue of Microorganisms (GCM) 10K type strain sequencing project: providing services to taxonomists for standard genome sequencing and annotation.</title>
        <authorList>
            <consortium name="The Broad Institute Genomics Platform"/>
            <consortium name="The Broad Institute Genome Sequencing Center for Infectious Disease"/>
            <person name="Wu L."/>
            <person name="Ma J."/>
        </authorList>
    </citation>
    <scope>NUCLEOTIDE SEQUENCE [LARGE SCALE GENOMIC DNA]</scope>
    <source>
        <strain evidence="5">JCM 13501</strain>
    </source>
</reference>
<evidence type="ECO:0000313" key="4">
    <source>
        <dbReference type="EMBL" id="GGM01902.1"/>
    </source>
</evidence>
<dbReference type="EMBL" id="BMNW01000002">
    <property type="protein sequence ID" value="GGM01902.1"/>
    <property type="molecule type" value="Genomic_DNA"/>
</dbReference>
<dbReference type="PANTHER" id="PTHR43046">
    <property type="entry name" value="GDP-MANNOSE MANNOSYL HYDROLASE"/>
    <property type="match status" value="1"/>
</dbReference>
<evidence type="ECO:0000256" key="2">
    <source>
        <dbReference type="ARBA" id="ARBA00022801"/>
    </source>
</evidence>
<dbReference type="CDD" id="cd04690">
    <property type="entry name" value="NUDIX_Hydrolase"/>
    <property type="match status" value="1"/>
</dbReference>
<dbReference type="Pfam" id="PF00293">
    <property type="entry name" value="NUDIX"/>
    <property type="match status" value="1"/>
</dbReference>
<proteinExistence type="predicted"/>
<name>A0ABQ2GL73_9PSED</name>
<keyword evidence="2" id="KW-0378">Hydrolase</keyword>
<dbReference type="PROSITE" id="PS51462">
    <property type="entry name" value="NUDIX"/>
    <property type="match status" value="1"/>
</dbReference>